<reference evidence="2" key="1">
    <citation type="submission" date="2023-04" db="EMBL/GenBank/DDBJ databases">
        <authorList>
            <person name="Vijverberg K."/>
            <person name="Xiong W."/>
            <person name="Schranz E."/>
        </authorList>
    </citation>
    <scope>NUCLEOTIDE SEQUENCE</scope>
</reference>
<proteinExistence type="predicted"/>
<dbReference type="EMBL" id="OX465080">
    <property type="protein sequence ID" value="CAI9281339.1"/>
    <property type="molecule type" value="Genomic_DNA"/>
</dbReference>
<accession>A0AA35YWC3</accession>
<keyword evidence="3" id="KW-1185">Reference proteome</keyword>
<evidence type="ECO:0000313" key="2">
    <source>
        <dbReference type="EMBL" id="CAI9281339.1"/>
    </source>
</evidence>
<organism evidence="2 3">
    <name type="scientific">Lactuca saligna</name>
    <name type="common">Willowleaf lettuce</name>
    <dbReference type="NCBI Taxonomy" id="75948"/>
    <lineage>
        <taxon>Eukaryota</taxon>
        <taxon>Viridiplantae</taxon>
        <taxon>Streptophyta</taxon>
        <taxon>Embryophyta</taxon>
        <taxon>Tracheophyta</taxon>
        <taxon>Spermatophyta</taxon>
        <taxon>Magnoliopsida</taxon>
        <taxon>eudicotyledons</taxon>
        <taxon>Gunneridae</taxon>
        <taxon>Pentapetalae</taxon>
        <taxon>asterids</taxon>
        <taxon>campanulids</taxon>
        <taxon>Asterales</taxon>
        <taxon>Asteraceae</taxon>
        <taxon>Cichorioideae</taxon>
        <taxon>Cichorieae</taxon>
        <taxon>Lactucinae</taxon>
        <taxon>Lactuca</taxon>
    </lineage>
</organism>
<evidence type="ECO:0000313" key="3">
    <source>
        <dbReference type="Proteomes" id="UP001177003"/>
    </source>
</evidence>
<gene>
    <name evidence="2" type="ORF">LSALG_LOCUS21041</name>
</gene>
<feature type="region of interest" description="Disordered" evidence="1">
    <location>
        <begin position="100"/>
        <end position="124"/>
    </location>
</feature>
<protein>
    <submittedName>
        <fullName evidence="2">Uncharacterized protein</fullName>
    </submittedName>
</protein>
<evidence type="ECO:0000256" key="1">
    <source>
        <dbReference type="SAM" id="MobiDB-lite"/>
    </source>
</evidence>
<dbReference type="Proteomes" id="UP001177003">
    <property type="component" value="Chromosome 4"/>
</dbReference>
<feature type="compositionally biased region" description="Basic and acidic residues" evidence="1">
    <location>
        <begin position="106"/>
        <end position="122"/>
    </location>
</feature>
<dbReference type="AlphaFoldDB" id="A0AA35YWC3"/>
<sequence>MPTCHAFSETPYAADQSASSWLLGINANHNLILDLDPPKYDAFLQTLIECLRYSPLATTLSKTENVHLALLSKAYSTTRYEESGVVINFEHGGELRKTYCGGKATDGGDDHEQNPKSNDLKDNVASTSRVKEKLSTECILNEGINNPSVYWRELVTSFEFENTLDSQLDFPMTSKVFLFCILDRAENALESDNNVNLLLISFYLKYMKPQYKTWSSKKITVVKVYGPIENKSFLNAHFKVTHGAVSSVFEFTLTDFPCLNPFDWISLLLLLLKDENKFEPLVAYLKRLLVSYIQEIRKMDVGIVNVLRKRPTVFPKEPLKDLNKMKLGSIRKDDWSVAFQI</sequence>
<name>A0AA35YWC3_LACSI</name>